<keyword evidence="2" id="KW-1133">Transmembrane helix</keyword>
<feature type="transmembrane region" description="Helical" evidence="2">
    <location>
        <begin position="54"/>
        <end position="73"/>
    </location>
</feature>
<dbReference type="InterPro" id="IPR000253">
    <property type="entry name" value="FHA_dom"/>
</dbReference>
<proteinExistence type="predicted"/>
<keyword evidence="2" id="KW-0812">Transmembrane</keyword>
<dbReference type="Gene3D" id="2.60.200.20">
    <property type="match status" value="1"/>
</dbReference>
<dbReference type="AlphaFoldDB" id="A0A7X8YE08"/>
<name>A0A7X8YE08_9MICC</name>
<evidence type="ECO:0000256" key="1">
    <source>
        <dbReference type="ARBA" id="ARBA00022553"/>
    </source>
</evidence>
<feature type="domain" description="FHA" evidence="3">
    <location>
        <begin position="177"/>
        <end position="253"/>
    </location>
</feature>
<dbReference type="CDD" id="cd00060">
    <property type="entry name" value="FHA"/>
    <property type="match status" value="1"/>
</dbReference>
<dbReference type="EMBL" id="JABAHY010000006">
    <property type="protein sequence ID" value="NLS09985.1"/>
    <property type="molecule type" value="Genomic_DNA"/>
</dbReference>
<evidence type="ECO:0000256" key="2">
    <source>
        <dbReference type="SAM" id="Phobius"/>
    </source>
</evidence>
<sequence>MVYTNNHVLALSGLPDGAVLANRRIVFAAHFLDFLLICAGAAAAFTTFPDSLPHWVSALLGAALLLIIQLVLLRTTGQTLFGLIFRFRWADPDTSLPPTGSSWFTALTGTVKTRAAKTALAADLRRGVDPLDLAGIPAEASLPSRGGHWGRVAAETAVFALVEPYGERHPISADSVVGRQPHSSNDEIQPLTLPDVTRTIDKTHGIFRIRNGHLEYTDLGSTHGTTIDVQTHYQKLKPGIPTGLDPGTIIYLGRGKYTIGTGRQEEDQ</sequence>
<keyword evidence="5" id="KW-1185">Reference proteome</keyword>
<accession>A0A7X8YE08</accession>
<evidence type="ECO:0000313" key="5">
    <source>
        <dbReference type="Proteomes" id="UP000523139"/>
    </source>
</evidence>
<dbReference type="Pfam" id="PF00498">
    <property type="entry name" value="FHA"/>
    <property type="match status" value="1"/>
</dbReference>
<dbReference type="SUPFAM" id="SSF49879">
    <property type="entry name" value="SMAD/FHA domain"/>
    <property type="match status" value="1"/>
</dbReference>
<keyword evidence="2" id="KW-0472">Membrane</keyword>
<protein>
    <submittedName>
        <fullName evidence="4">FHA domain-containing protein</fullName>
    </submittedName>
</protein>
<organism evidence="4 5">
    <name type="scientific">Nesterenkonia sedimenti</name>
    <dbReference type="NCBI Taxonomy" id="1463632"/>
    <lineage>
        <taxon>Bacteria</taxon>
        <taxon>Bacillati</taxon>
        <taxon>Actinomycetota</taxon>
        <taxon>Actinomycetes</taxon>
        <taxon>Micrococcales</taxon>
        <taxon>Micrococcaceae</taxon>
        <taxon>Nesterenkonia</taxon>
    </lineage>
</organism>
<gene>
    <name evidence="4" type="ORF">HGQ17_08235</name>
</gene>
<evidence type="ECO:0000259" key="3">
    <source>
        <dbReference type="Pfam" id="PF00498"/>
    </source>
</evidence>
<feature type="transmembrane region" description="Helical" evidence="2">
    <location>
        <begin position="25"/>
        <end position="48"/>
    </location>
</feature>
<evidence type="ECO:0000313" key="4">
    <source>
        <dbReference type="EMBL" id="NLS09985.1"/>
    </source>
</evidence>
<reference evidence="4 5" key="1">
    <citation type="submission" date="2020-04" db="EMBL/GenBank/DDBJ databases">
        <title>Nesterenkonia sp. nov., isolated from marine sediment.</title>
        <authorList>
            <person name="Zhang G."/>
        </authorList>
    </citation>
    <scope>NUCLEOTIDE SEQUENCE [LARGE SCALE GENOMIC DNA]</scope>
    <source>
        <strain evidence="4 5">MY13</strain>
    </source>
</reference>
<dbReference type="RefSeq" id="WP_168887464.1">
    <property type="nucleotide sequence ID" value="NZ_JABAHY010000006.1"/>
</dbReference>
<dbReference type="Proteomes" id="UP000523139">
    <property type="component" value="Unassembled WGS sequence"/>
</dbReference>
<keyword evidence="1" id="KW-0597">Phosphoprotein</keyword>
<comment type="caution">
    <text evidence="4">The sequence shown here is derived from an EMBL/GenBank/DDBJ whole genome shotgun (WGS) entry which is preliminary data.</text>
</comment>
<dbReference type="InterPro" id="IPR008984">
    <property type="entry name" value="SMAD_FHA_dom_sf"/>
</dbReference>